<proteinExistence type="predicted"/>
<keyword evidence="2 4" id="KW-0863">Zinc-finger</keyword>
<dbReference type="PROSITE" id="PS50808">
    <property type="entry name" value="ZF_BED"/>
    <property type="match status" value="1"/>
</dbReference>
<dbReference type="SUPFAM" id="SSF53098">
    <property type="entry name" value="Ribonuclease H-like"/>
    <property type="match status" value="1"/>
</dbReference>
<organism evidence="6 7">
    <name type="scientific">Drosophila lebanonensis</name>
    <name type="common">Fruit fly</name>
    <name type="synonym">Scaptodrosophila lebanonensis</name>
    <dbReference type="NCBI Taxonomy" id="7225"/>
    <lineage>
        <taxon>Eukaryota</taxon>
        <taxon>Metazoa</taxon>
        <taxon>Ecdysozoa</taxon>
        <taxon>Arthropoda</taxon>
        <taxon>Hexapoda</taxon>
        <taxon>Insecta</taxon>
        <taxon>Pterygota</taxon>
        <taxon>Neoptera</taxon>
        <taxon>Endopterygota</taxon>
        <taxon>Diptera</taxon>
        <taxon>Brachycera</taxon>
        <taxon>Muscomorpha</taxon>
        <taxon>Ephydroidea</taxon>
        <taxon>Drosophilidae</taxon>
        <taxon>Scaptodrosophila</taxon>
    </lineage>
</organism>
<dbReference type="GO" id="GO:0003677">
    <property type="term" value="F:DNA binding"/>
    <property type="evidence" value="ECO:0007669"/>
    <property type="project" value="InterPro"/>
</dbReference>
<dbReference type="InterPro" id="IPR012337">
    <property type="entry name" value="RNaseH-like_sf"/>
</dbReference>
<dbReference type="OrthoDB" id="10043784at2759"/>
<evidence type="ECO:0000256" key="4">
    <source>
        <dbReference type="PROSITE-ProRule" id="PRU00027"/>
    </source>
</evidence>
<evidence type="ECO:0000256" key="1">
    <source>
        <dbReference type="ARBA" id="ARBA00022723"/>
    </source>
</evidence>
<dbReference type="Proteomes" id="UP000504634">
    <property type="component" value="Unplaced"/>
</dbReference>
<evidence type="ECO:0000256" key="3">
    <source>
        <dbReference type="ARBA" id="ARBA00022833"/>
    </source>
</evidence>
<keyword evidence="3" id="KW-0862">Zinc</keyword>
<dbReference type="GO" id="GO:0006357">
    <property type="term" value="P:regulation of transcription by RNA polymerase II"/>
    <property type="evidence" value="ECO:0007669"/>
    <property type="project" value="TreeGrafter"/>
</dbReference>
<dbReference type="RefSeq" id="XP_030376705.1">
    <property type="nucleotide sequence ID" value="XM_030520845.1"/>
</dbReference>
<keyword evidence="1" id="KW-0479">Metal-binding</keyword>
<evidence type="ECO:0000259" key="5">
    <source>
        <dbReference type="PROSITE" id="PS50808"/>
    </source>
</evidence>
<dbReference type="GO" id="GO:0005634">
    <property type="term" value="C:nucleus"/>
    <property type="evidence" value="ECO:0007669"/>
    <property type="project" value="TreeGrafter"/>
</dbReference>
<accession>A0A6J2TMH1</accession>
<feature type="domain" description="BED-type" evidence="5">
    <location>
        <begin position="1"/>
        <end position="50"/>
    </location>
</feature>
<reference evidence="7" key="1">
    <citation type="submission" date="2025-08" db="UniProtKB">
        <authorList>
            <consortium name="RefSeq"/>
        </authorList>
    </citation>
    <scope>IDENTIFICATION</scope>
    <source>
        <strain evidence="7">11010-0011.00</strain>
        <tissue evidence="7">Whole body</tissue>
    </source>
</reference>
<dbReference type="InterPro" id="IPR052717">
    <property type="entry name" value="Vacuolar_transposase_reg"/>
</dbReference>
<dbReference type="PANTHER" id="PTHR46169:SF29">
    <property type="entry name" value="DNA REPLICATION-RELATED ELEMENT FACTOR, ISOFORM A"/>
    <property type="match status" value="1"/>
</dbReference>
<protein>
    <submittedName>
        <fullName evidence="7">Zinc finger BED domain-containing protein 1</fullName>
    </submittedName>
</protein>
<dbReference type="GeneID" id="115625704"/>
<dbReference type="Pfam" id="PF02892">
    <property type="entry name" value="zf-BED"/>
    <property type="match status" value="1"/>
</dbReference>
<dbReference type="InterPro" id="IPR036236">
    <property type="entry name" value="Znf_C2H2_sf"/>
</dbReference>
<dbReference type="PANTHER" id="PTHR46169">
    <property type="entry name" value="DNA REPLICATION-RELATED ELEMENT FACTOR, ISOFORM A"/>
    <property type="match status" value="1"/>
</dbReference>
<dbReference type="GO" id="GO:0008270">
    <property type="term" value="F:zinc ion binding"/>
    <property type="evidence" value="ECO:0007669"/>
    <property type="project" value="UniProtKB-KW"/>
</dbReference>
<gene>
    <name evidence="7" type="primary">LOC115625704</name>
</gene>
<dbReference type="SUPFAM" id="SSF57667">
    <property type="entry name" value="beta-beta-alpha zinc fingers"/>
    <property type="match status" value="1"/>
</dbReference>
<dbReference type="SMART" id="SM00614">
    <property type="entry name" value="ZnF_BED"/>
    <property type="match status" value="1"/>
</dbReference>
<evidence type="ECO:0000313" key="6">
    <source>
        <dbReference type="Proteomes" id="UP000504634"/>
    </source>
</evidence>
<evidence type="ECO:0000256" key="2">
    <source>
        <dbReference type="ARBA" id="ARBA00022771"/>
    </source>
</evidence>
<dbReference type="AlphaFoldDB" id="A0A6J2TMH1"/>
<dbReference type="SUPFAM" id="SSF140996">
    <property type="entry name" value="Hermes dimerisation domain"/>
    <property type="match status" value="1"/>
</dbReference>
<sequence length="696" mass="79580">MARSKIWKYYEKLDNNCAQCQLCEKIIKTSGNTSNLMKHMKTHPQVDVNDTESVVIRGIYKREADAVTAKKRSKKLSSHLHIKQEDGQIIKAENVDIGEQCEYDSFGDSRVAVAVDSAKEMVEDNLSWPAEVESESLDGQATVIADDIIEFEPSLMGDGEQCEGETLYQLEELPLANLEEVETYTTKNRQNVQKNLENDQLAYFVCRDKHPLEIIQGDGFKQLMHAFCPIYRLPTVEQLSVHINKLAQRQTAVLRQRFANLSTIALSCAICSTTTNGNSNSKATRLDAQQQLELVAHFYEGDNWRSRTLIVQSLPVHYNAGNIVEWLDRTCNRFDIDKSKIVCVVTKNSRLLENAVAALLGAGRHLPCFGEILESVFEMVVQRHEFASLCEKVRRYVLFYLSTGVPSMQLQLELDEKQHPITTYEMLERYVQLAPQLDKLLRSQLDAPPSLTPIELEICHHLLAVLKPLANAARELCRPDTSSYPSASKALPIAYTIINELKQSRSSEHKYAYELRLFLVRQLEERFETMEKNIFLAMASLLDPRFRNMPFQSSALVAKYMTQLYDQMQHHEEIGMETACTAEDDFWTAYKALSHEKHKHSTVTSDCDDEIATYFCNNISSLQVEPMLLWKDLAQIHPFLYSLAKKYLHIPATATPPVRIFTSAEAEVAIQREKLRDEQMNNILFMADCTKEEWQL</sequence>
<evidence type="ECO:0000313" key="7">
    <source>
        <dbReference type="RefSeq" id="XP_030376705.1"/>
    </source>
</evidence>
<keyword evidence="6" id="KW-1185">Reference proteome</keyword>
<dbReference type="InterPro" id="IPR003656">
    <property type="entry name" value="Znf_BED"/>
</dbReference>
<name>A0A6J2TMH1_DROLE</name>